<evidence type="ECO:0000313" key="11">
    <source>
        <dbReference type="Proteomes" id="UP000682134"/>
    </source>
</evidence>
<dbReference type="InterPro" id="IPR050144">
    <property type="entry name" value="AAE_transporter"/>
</dbReference>
<evidence type="ECO:0000256" key="6">
    <source>
        <dbReference type="ARBA" id="ARBA00022989"/>
    </source>
</evidence>
<gene>
    <name evidence="10" type="ORF">J5Y03_17340</name>
</gene>
<dbReference type="Pfam" id="PF06826">
    <property type="entry name" value="Asp-Al_Ex"/>
    <property type="match status" value="2"/>
</dbReference>
<comment type="subcellular location">
    <subcellularLocation>
        <location evidence="1">Cell membrane</location>
        <topology evidence="1">Multi-pass membrane protein</topology>
    </subcellularLocation>
</comment>
<dbReference type="PANTHER" id="PTHR30445:SF9">
    <property type="match status" value="1"/>
</dbReference>
<reference evidence="10" key="1">
    <citation type="submission" date="2021-04" db="EMBL/GenBank/DDBJ databases">
        <title>Genome seq and assembly of Bacillus sp.</title>
        <authorList>
            <person name="Chhetri G."/>
        </authorList>
    </citation>
    <scope>NUCLEOTIDE SEQUENCE</scope>
    <source>
        <strain evidence="10">RG28</strain>
    </source>
</reference>
<sequence length="399" mass="41775">MHWIQTTFTQYPELALFFTLAIGYAIGKIRIGTFTIGAVPGVLITGVIVGQLNITINPTVKAVFFLLFLFSLGYNVGPQFFKGLKKEGLPQVLFAAIVCAVGLGCTVLVAKLLGYNAGQAAGLGAGALTQSSMIGVAQDAIAHLSGTATAKKQMSDFVPVGYAVTYIFGTIGAAFLISIIGPKIYGVDIVEECKKIEHDMHHNKAIVNDSVVDKTEKKSIETDIIFLSLGILLGGLIGIPALKVGAVGINLSTSGGALIMGLFFGLIHSKKPKVGLIPKETVWFLSNMGLSAFVAVVGINAGPGFVTGLKHSGISFFFAGIVVTLIPLIVGIFLGKYIFKWNAAITLGACAGAQTSTPSLGAICEKAKSNVPVLGYTIPYAIGNILLTVWGTVIVLFFS</sequence>
<organism evidence="10 11">
    <name type="scientific">Gottfriedia endophytica</name>
    <dbReference type="NCBI Taxonomy" id="2820819"/>
    <lineage>
        <taxon>Bacteria</taxon>
        <taxon>Bacillati</taxon>
        <taxon>Bacillota</taxon>
        <taxon>Bacilli</taxon>
        <taxon>Bacillales</taxon>
        <taxon>Bacillaceae</taxon>
        <taxon>Gottfriedia</taxon>
    </lineage>
</organism>
<evidence type="ECO:0000256" key="5">
    <source>
        <dbReference type="ARBA" id="ARBA00022692"/>
    </source>
</evidence>
<dbReference type="GO" id="GO:0005886">
    <property type="term" value="C:plasma membrane"/>
    <property type="evidence" value="ECO:0007669"/>
    <property type="project" value="UniProtKB-SubCell"/>
</dbReference>
<feature type="transmembrane region" description="Helical" evidence="8">
    <location>
        <begin position="93"/>
        <end position="113"/>
    </location>
</feature>
<dbReference type="PANTHER" id="PTHR30445">
    <property type="entry name" value="K(+)_H(+) ANTIPORTER SUBUNIT KHTT"/>
    <property type="match status" value="1"/>
</dbReference>
<dbReference type="AlphaFoldDB" id="A0A940NM04"/>
<keyword evidence="4" id="KW-1003">Cell membrane</keyword>
<comment type="caution">
    <text evidence="10">The sequence shown here is derived from an EMBL/GenBank/DDBJ whole genome shotgun (WGS) entry which is preliminary data.</text>
</comment>
<evidence type="ECO:0000256" key="8">
    <source>
        <dbReference type="SAM" id="Phobius"/>
    </source>
</evidence>
<keyword evidence="6 8" id="KW-1133">Transmembrane helix</keyword>
<protein>
    <recommendedName>
        <fullName evidence="9">YidE/YbjL duplication domain-containing protein</fullName>
    </recommendedName>
</protein>
<dbReference type="Proteomes" id="UP000682134">
    <property type="component" value="Unassembled WGS sequence"/>
</dbReference>
<feature type="transmembrane region" description="Helical" evidence="8">
    <location>
        <begin position="248"/>
        <end position="269"/>
    </location>
</feature>
<feature type="transmembrane region" description="Helical" evidence="8">
    <location>
        <begin position="6"/>
        <end position="27"/>
    </location>
</feature>
<proteinExistence type="inferred from homology"/>
<feature type="transmembrane region" description="Helical" evidence="8">
    <location>
        <begin position="160"/>
        <end position="180"/>
    </location>
</feature>
<evidence type="ECO:0000256" key="7">
    <source>
        <dbReference type="ARBA" id="ARBA00023136"/>
    </source>
</evidence>
<feature type="transmembrane region" description="Helical" evidence="8">
    <location>
        <begin position="314"/>
        <end position="334"/>
    </location>
</feature>
<dbReference type="InterPro" id="IPR006512">
    <property type="entry name" value="YidE_YbjL"/>
</dbReference>
<keyword evidence="7 8" id="KW-0472">Membrane</keyword>
<comment type="similarity">
    <text evidence="2">Belongs to the AAE transporter (TC 2.A.81) family.</text>
</comment>
<dbReference type="NCBIfam" id="TIGR01625">
    <property type="entry name" value="YidE_YbjL_dupl"/>
    <property type="match status" value="1"/>
</dbReference>
<feature type="transmembrane region" description="Helical" evidence="8">
    <location>
        <begin position="62"/>
        <end position="81"/>
    </location>
</feature>
<feature type="transmembrane region" description="Helical" evidence="8">
    <location>
        <begin position="224"/>
        <end position="242"/>
    </location>
</feature>
<evidence type="ECO:0000256" key="3">
    <source>
        <dbReference type="ARBA" id="ARBA00022448"/>
    </source>
</evidence>
<keyword evidence="3" id="KW-0813">Transport</keyword>
<dbReference type="EMBL" id="JAGIYQ010000016">
    <property type="protein sequence ID" value="MBP0726925.1"/>
    <property type="molecule type" value="Genomic_DNA"/>
</dbReference>
<feature type="domain" description="YidE/YbjL duplication" evidence="9">
    <location>
        <begin position="15"/>
        <end position="180"/>
    </location>
</feature>
<keyword evidence="5 8" id="KW-0812">Transmembrane</keyword>
<evidence type="ECO:0000259" key="9">
    <source>
        <dbReference type="Pfam" id="PF06826"/>
    </source>
</evidence>
<feature type="transmembrane region" description="Helical" evidence="8">
    <location>
        <begin position="281"/>
        <end position="302"/>
    </location>
</feature>
<feature type="transmembrane region" description="Helical" evidence="8">
    <location>
        <begin position="34"/>
        <end position="56"/>
    </location>
</feature>
<evidence type="ECO:0000256" key="2">
    <source>
        <dbReference type="ARBA" id="ARBA00009854"/>
    </source>
</evidence>
<keyword evidence="11" id="KW-1185">Reference proteome</keyword>
<accession>A0A940NM04</accession>
<evidence type="ECO:0000313" key="10">
    <source>
        <dbReference type="EMBL" id="MBP0726925.1"/>
    </source>
</evidence>
<dbReference type="RefSeq" id="WP_209407263.1">
    <property type="nucleotide sequence ID" value="NZ_JAGIYQ010000016.1"/>
</dbReference>
<name>A0A940NM04_9BACI</name>
<feature type="transmembrane region" description="Helical" evidence="8">
    <location>
        <begin position="373"/>
        <end position="398"/>
    </location>
</feature>
<feature type="domain" description="YidE/YbjL duplication" evidence="9">
    <location>
        <begin position="226"/>
        <end position="395"/>
    </location>
</feature>
<evidence type="ECO:0000256" key="4">
    <source>
        <dbReference type="ARBA" id="ARBA00022475"/>
    </source>
</evidence>
<evidence type="ECO:0000256" key="1">
    <source>
        <dbReference type="ARBA" id="ARBA00004651"/>
    </source>
</evidence>